<name>A0A6A4W750_AMPAM</name>
<proteinExistence type="predicted"/>
<accession>A0A6A4W750</accession>
<sequence length="98" mass="10065">MAVTQLVAVLLALLLVMVAVPAVARPRTARSAHPSDVDSPNSAASSAAGSGVPPSASGPLSCPEGECTDGQMCTPCTHEGEGEPWWVFSENKPFESFP</sequence>
<feature type="chain" id="PRO_5025411828" evidence="2">
    <location>
        <begin position="25"/>
        <end position="98"/>
    </location>
</feature>
<feature type="compositionally biased region" description="Low complexity" evidence="1">
    <location>
        <begin position="37"/>
        <end position="59"/>
    </location>
</feature>
<comment type="caution">
    <text evidence="3">The sequence shown here is derived from an EMBL/GenBank/DDBJ whole genome shotgun (WGS) entry which is preliminary data.</text>
</comment>
<protein>
    <submittedName>
        <fullName evidence="3">Uncharacterized protein</fullName>
    </submittedName>
</protein>
<organism evidence="3 4">
    <name type="scientific">Amphibalanus amphitrite</name>
    <name type="common">Striped barnacle</name>
    <name type="synonym">Balanus amphitrite</name>
    <dbReference type="NCBI Taxonomy" id="1232801"/>
    <lineage>
        <taxon>Eukaryota</taxon>
        <taxon>Metazoa</taxon>
        <taxon>Ecdysozoa</taxon>
        <taxon>Arthropoda</taxon>
        <taxon>Crustacea</taxon>
        <taxon>Multicrustacea</taxon>
        <taxon>Cirripedia</taxon>
        <taxon>Thoracica</taxon>
        <taxon>Thoracicalcarea</taxon>
        <taxon>Balanomorpha</taxon>
        <taxon>Balanoidea</taxon>
        <taxon>Balanidae</taxon>
        <taxon>Amphibalaninae</taxon>
        <taxon>Amphibalanus</taxon>
    </lineage>
</organism>
<gene>
    <name evidence="3" type="ORF">FJT64_004732</name>
</gene>
<feature type="region of interest" description="Disordered" evidence="1">
    <location>
        <begin position="26"/>
        <end position="75"/>
    </location>
</feature>
<dbReference type="Proteomes" id="UP000440578">
    <property type="component" value="Unassembled WGS sequence"/>
</dbReference>
<evidence type="ECO:0000256" key="2">
    <source>
        <dbReference type="SAM" id="SignalP"/>
    </source>
</evidence>
<feature type="signal peptide" evidence="2">
    <location>
        <begin position="1"/>
        <end position="24"/>
    </location>
</feature>
<evidence type="ECO:0000313" key="3">
    <source>
        <dbReference type="EMBL" id="KAF0297868.1"/>
    </source>
</evidence>
<dbReference type="AlphaFoldDB" id="A0A6A4W750"/>
<reference evidence="3 4" key="1">
    <citation type="submission" date="2019-07" db="EMBL/GenBank/DDBJ databases">
        <title>Draft genome assembly of a fouling barnacle, Amphibalanus amphitrite (Darwin, 1854): The first reference genome for Thecostraca.</title>
        <authorList>
            <person name="Kim W."/>
        </authorList>
    </citation>
    <scope>NUCLEOTIDE SEQUENCE [LARGE SCALE GENOMIC DNA]</scope>
    <source>
        <strain evidence="3">SNU_AA5</strain>
        <tissue evidence="3">Soma without cirri and trophi</tissue>
    </source>
</reference>
<keyword evidence="2" id="KW-0732">Signal</keyword>
<keyword evidence="4" id="KW-1185">Reference proteome</keyword>
<dbReference type="EMBL" id="VIIS01001463">
    <property type="protein sequence ID" value="KAF0297868.1"/>
    <property type="molecule type" value="Genomic_DNA"/>
</dbReference>
<evidence type="ECO:0000313" key="4">
    <source>
        <dbReference type="Proteomes" id="UP000440578"/>
    </source>
</evidence>
<evidence type="ECO:0000256" key="1">
    <source>
        <dbReference type="SAM" id="MobiDB-lite"/>
    </source>
</evidence>